<gene>
    <name evidence="2" type="ORF">BO97DRAFT_429490</name>
</gene>
<reference evidence="2 3" key="1">
    <citation type="submission" date="2018-02" db="EMBL/GenBank/DDBJ databases">
        <title>The genomes of Aspergillus section Nigri reveals drivers in fungal speciation.</title>
        <authorList>
            <consortium name="DOE Joint Genome Institute"/>
            <person name="Vesth T.C."/>
            <person name="Nybo J."/>
            <person name="Theobald S."/>
            <person name="Brandl J."/>
            <person name="Frisvad J.C."/>
            <person name="Nielsen K.F."/>
            <person name="Lyhne E.K."/>
            <person name="Kogle M.E."/>
            <person name="Kuo A."/>
            <person name="Riley R."/>
            <person name="Clum A."/>
            <person name="Nolan M."/>
            <person name="Lipzen A."/>
            <person name="Salamov A."/>
            <person name="Henrissat B."/>
            <person name="Wiebenga A."/>
            <person name="De vries R.P."/>
            <person name="Grigoriev I.V."/>
            <person name="Mortensen U.H."/>
            <person name="Andersen M.R."/>
            <person name="Baker S.E."/>
        </authorList>
    </citation>
    <scope>NUCLEOTIDE SEQUENCE [LARGE SCALE GENOMIC DNA]</scope>
    <source>
        <strain evidence="2 3">CBS 101889</strain>
    </source>
</reference>
<dbReference type="RefSeq" id="XP_025546435.1">
    <property type="nucleotide sequence ID" value="XM_025697367.1"/>
</dbReference>
<evidence type="ECO:0000313" key="3">
    <source>
        <dbReference type="Proteomes" id="UP000248961"/>
    </source>
</evidence>
<dbReference type="GeneID" id="37201656"/>
<name>A0A395HHB5_ASPHC</name>
<sequence length="208" mass="23266">MSLGDMIDLLETEGIRESAYAWVDAGAHSSLAAARAPDLGQAITRRPISHETPGKRDDPENQYRSRAELLRVRDGFKPPFNGTGWVMLGVAASFLQTRKNWFFGWLADGEDPFFHLTEPTTTTREGGSRCLAIHLKSSVRYGAWGGSEFVQCVKVFLNNTFRQDYDSVIRGILAAVLKPHGAYWSRMNAYLVRILLPEIAEMLPMDTS</sequence>
<dbReference type="AlphaFoldDB" id="A0A395HHB5"/>
<dbReference type="VEuPathDB" id="FungiDB:BO97DRAFT_429490"/>
<organism evidence="2 3">
    <name type="scientific">Aspergillus homomorphus (strain CBS 101889)</name>
    <dbReference type="NCBI Taxonomy" id="1450537"/>
    <lineage>
        <taxon>Eukaryota</taxon>
        <taxon>Fungi</taxon>
        <taxon>Dikarya</taxon>
        <taxon>Ascomycota</taxon>
        <taxon>Pezizomycotina</taxon>
        <taxon>Eurotiomycetes</taxon>
        <taxon>Eurotiomycetidae</taxon>
        <taxon>Eurotiales</taxon>
        <taxon>Aspergillaceae</taxon>
        <taxon>Aspergillus</taxon>
        <taxon>Aspergillus subgen. Circumdati</taxon>
    </lineage>
</organism>
<evidence type="ECO:0000256" key="1">
    <source>
        <dbReference type="SAM" id="MobiDB-lite"/>
    </source>
</evidence>
<dbReference type="EMBL" id="KZ824336">
    <property type="protein sequence ID" value="RAL07281.1"/>
    <property type="molecule type" value="Genomic_DNA"/>
</dbReference>
<protein>
    <submittedName>
        <fullName evidence="2">Uncharacterized protein</fullName>
    </submittedName>
</protein>
<evidence type="ECO:0000313" key="2">
    <source>
        <dbReference type="EMBL" id="RAL07281.1"/>
    </source>
</evidence>
<dbReference type="Proteomes" id="UP000248961">
    <property type="component" value="Unassembled WGS sequence"/>
</dbReference>
<keyword evidence="3" id="KW-1185">Reference proteome</keyword>
<accession>A0A395HHB5</accession>
<feature type="region of interest" description="Disordered" evidence="1">
    <location>
        <begin position="42"/>
        <end position="62"/>
    </location>
</feature>
<proteinExistence type="predicted"/>
<feature type="compositionally biased region" description="Basic and acidic residues" evidence="1">
    <location>
        <begin position="48"/>
        <end position="62"/>
    </location>
</feature>